<dbReference type="EMBL" id="SMAE01000001">
    <property type="protein sequence ID" value="TCS91517.1"/>
    <property type="molecule type" value="Genomic_DNA"/>
</dbReference>
<dbReference type="Pfam" id="PF00578">
    <property type="entry name" value="AhpC-TSA"/>
    <property type="match status" value="1"/>
</dbReference>
<evidence type="ECO:0000256" key="4">
    <source>
        <dbReference type="ARBA" id="ARBA00023002"/>
    </source>
</evidence>
<dbReference type="InterPro" id="IPR036249">
    <property type="entry name" value="Thioredoxin-like_sf"/>
</dbReference>
<dbReference type="AlphaFoldDB" id="A0A4R3L2I9"/>
<proteinExistence type="inferred from homology"/>
<evidence type="ECO:0000259" key="7">
    <source>
        <dbReference type="Pfam" id="PF10417"/>
    </source>
</evidence>
<comment type="similarity">
    <text evidence="1">Belongs to the peroxiredoxin family. AhpC/Prx1 subfamily.</text>
</comment>
<dbReference type="GO" id="GO:0005829">
    <property type="term" value="C:cytosol"/>
    <property type="evidence" value="ECO:0007669"/>
    <property type="project" value="TreeGrafter"/>
</dbReference>
<reference evidence="8 9" key="1">
    <citation type="submission" date="2019-03" db="EMBL/GenBank/DDBJ databases">
        <title>Genomic Encyclopedia of Type Strains, Phase IV (KMG-IV): sequencing the most valuable type-strain genomes for metagenomic binning, comparative biology and taxonomic classification.</title>
        <authorList>
            <person name="Goeker M."/>
        </authorList>
    </citation>
    <scope>NUCLEOTIDE SEQUENCE [LARGE SCALE GENOMIC DNA]</scope>
    <source>
        <strain evidence="8 9">DSM 26752</strain>
    </source>
</reference>
<evidence type="ECO:0000256" key="3">
    <source>
        <dbReference type="ARBA" id="ARBA00022862"/>
    </source>
</evidence>
<dbReference type="Gene3D" id="3.40.30.10">
    <property type="entry name" value="Glutaredoxin"/>
    <property type="match status" value="1"/>
</dbReference>
<keyword evidence="3" id="KW-0049">Antioxidant</keyword>
<evidence type="ECO:0000313" key="9">
    <source>
        <dbReference type="Proteomes" id="UP000294567"/>
    </source>
</evidence>
<dbReference type="PANTHER" id="PTHR10681">
    <property type="entry name" value="THIOREDOXIN PEROXIDASE"/>
    <property type="match status" value="1"/>
</dbReference>
<evidence type="ECO:0000256" key="1">
    <source>
        <dbReference type="ARBA" id="ARBA00009796"/>
    </source>
</evidence>
<name>A0A4R3L2I9_9FIRM</name>
<dbReference type="GO" id="GO:0008379">
    <property type="term" value="F:thioredoxin peroxidase activity"/>
    <property type="evidence" value="ECO:0007669"/>
    <property type="project" value="TreeGrafter"/>
</dbReference>
<dbReference type="Proteomes" id="UP000294567">
    <property type="component" value="Unassembled WGS sequence"/>
</dbReference>
<dbReference type="InterPro" id="IPR019479">
    <property type="entry name" value="Peroxiredoxin_C"/>
</dbReference>
<evidence type="ECO:0000313" key="8">
    <source>
        <dbReference type="EMBL" id="TCS91517.1"/>
    </source>
</evidence>
<dbReference type="GO" id="GO:0033554">
    <property type="term" value="P:cellular response to stress"/>
    <property type="evidence" value="ECO:0007669"/>
    <property type="project" value="TreeGrafter"/>
</dbReference>
<gene>
    <name evidence="8" type="ORF">EDD65_10115</name>
</gene>
<dbReference type="InterPro" id="IPR050217">
    <property type="entry name" value="Peroxiredoxin"/>
</dbReference>
<keyword evidence="4" id="KW-0560">Oxidoreductase</keyword>
<accession>A0A4R3L2I9</accession>
<sequence>MVDGGIPYPMVSDPGGKIGKLFDVYDEEEGVNVRGRFIIDPDGIIQAAEILTPPVGRNPEELLRQIKAYQHHQKTGEVIPSGWHEGDSTLKPSPQLAGKVWEVWKPKK</sequence>
<keyword evidence="9" id="KW-1185">Reference proteome</keyword>
<dbReference type="GO" id="GO:0006979">
    <property type="term" value="P:response to oxidative stress"/>
    <property type="evidence" value="ECO:0007669"/>
    <property type="project" value="TreeGrafter"/>
</dbReference>
<evidence type="ECO:0000256" key="2">
    <source>
        <dbReference type="ARBA" id="ARBA00022559"/>
    </source>
</evidence>
<feature type="domain" description="Alkyl hydroperoxide reductase subunit C/ Thiol specific antioxidant" evidence="6">
    <location>
        <begin position="5"/>
        <end position="47"/>
    </location>
</feature>
<organism evidence="8 9">
    <name type="scientific">Keratinibaculum paraultunense</name>
    <dbReference type="NCBI Taxonomy" id="1278232"/>
    <lineage>
        <taxon>Bacteria</taxon>
        <taxon>Bacillati</taxon>
        <taxon>Bacillota</taxon>
        <taxon>Tissierellia</taxon>
        <taxon>Tissierellales</taxon>
        <taxon>Tepidimicrobiaceae</taxon>
        <taxon>Keratinibaculum</taxon>
    </lineage>
</organism>
<feature type="domain" description="Peroxiredoxin C-terminal" evidence="7">
    <location>
        <begin position="68"/>
        <end position="104"/>
    </location>
</feature>
<protein>
    <submittedName>
        <fullName evidence="8">Peroxiredoxin (Alkyl hydroperoxide reductase subunit C)</fullName>
    </submittedName>
</protein>
<keyword evidence="2" id="KW-0575">Peroxidase</keyword>
<dbReference type="SUPFAM" id="SSF52833">
    <property type="entry name" value="Thioredoxin-like"/>
    <property type="match status" value="1"/>
</dbReference>
<evidence type="ECO:0000259" key="6">
    <source>
        <dbReference type="Pfam" id="PF00578"/>
    </source>
</evidence>
<keyword evidence="5" id="KW-0676">Redox-active center</keyword>
<dbReference type="InterPro" id="IPR000866">
    <property type="entry name" value="AhpC/TSA"/>
</dbReference>
<comment type="caution">
    <text evidence="8">The sequence shown here is derived from an EMBL/GenBank/DDBJ whole genome shotgun (WGS) entry which is preliminary data.</text>
</comment>
<dbReference type="Pfam" id="PF10417">
    <property type="entry name" value="1-cysPrx_C"/>
    <property type="match status" value="1"/>
</dbReference>
<dbReference type="GO" id="GO:0045454">
    <property type="term" value="P:cell redox homeostasis"/>
    <property type="evidence" value="ECO:0007669"/>
    <property type="project" value="TreeGrafter"/>
</dbReference>
<dbReference type="PANTHER" id="PTHR10681:SF121">
    <property type="entry name" value="ALKYL HYDROPEROXIDE REDUCTASE C"/>
    <property type="match status" value="1"/>
</dbReference>
<evidence type="ECO:0000256" key="5">
    <source>
        <dbReference type="ARBA" id="ARBA00023284"/>
    </source>
</evidence>
<dbReference type="GO" id="GO:0042744">
    <property type="term" value="P:hydrogen peroxide catabolic process"/>
    <property type="evidence" value="ECO:0007669"/>
    <property type="project" value="TreeGrafter"/>
</dbReference>